<name>A0A7J0H939_9ERIC</name>
<dbReference type="EMBL" id="BJWL01000028">
    <property type="protein sequence ID" value="GFZ19528.1"/>
    <property type="molecule type" value="Genomic_DNA"/>
</dbReference>
<dbReference type="AlphaFoldDB" id="A0A7J0H939"/>
<gene>
    <name evidence="1" type="ORF">Acr_28g0002330</name>
</gene>
<accession>A0A7J0H939</accession>
<reference evidence="1 2" key="1">
    <citation type="submission" date="2019-07" db="EMBL/GenBank/DDBJ databases">
        <title>De Novo Assembly of kiwifruit Actinidia rufa.</title>
        <authorList>
            <person name="Sugita-Konishi S."/>
            <person name="Sato K."/>
            <person name="Mori E."/>
            <person name="Abe Y."/>
            <person name="Kisaki G."/>
            <person name="Hamano K."/>
            <person name="Suezawa K."/>
            <person name="Otani M."/>
            <person name="Fukuda T."/>
            <person name="Manabe T."/>
            <person name="Gomi K."/>
            <person name="Tabuchi M."/>
            <person name="Akimitsu K."/>
            <person name="Kataoka I."/>
        </authorList>
    </citation>
    <scope>NUCLEOTIDE SEQUENCE [LARGE SCALE GENOMIC DNA]</scope>
    <source>
        <strain evidence="2">cv. Fuchu</strain>
    </source>
</reference>
<comment type="caution">
    <text evidence="1">The sequence shown here is derived from an EMBL/GenBank/DDBJ whole genome shotgun (WGS) entry which is preliminary data.</text>
</comment>
<proteinExistence type="predicted"/>
<dbReference type="OrthoDB" id="1938246at2759"/>
<dbReference type="Proteomes" id="UP000585474">
    <property type="component" value="Unassembled WGS sequence"/>
</dbReference>
<keyword evidence="2" id="KW-1185">Reference proteome</keyword>
<evidence type="ECO:0000313" key="1">
    <source>
        <dbReference type="EMBL" id="GFZ19528.1"/>
    </source>
</evidence>
<sequence length="238" mass="26898">MEEATVGDLICQDTGRWSKELIETIFFQSEASKICGIPIRSKTEEDKQIWHYTKQGIYSVKSRYHLAMKLMRESPSSSDNSNIRGDVMQWALEIQQQGHRGKTVEEIALFAFNYYAEYSQVLDRVETPLQDQLVCKWVAPENGVHQIVNMVTVEHREALGALYAIEFAKDLGLTVILEGDFLSRTFPGSKCSHVCIEGNRVAHILVRMAVKSEGFQAWVEEVPDFIAPVVSAEAPDLT</sequence>
<protein>
    <submittedName>
        <fullName evidence="1">Uncharacterized protein</fullName>
    </submittedName>
</protein>
<evidence type="ECO:0000313" key="2">
    <source>
        <dbReference type="Proteomes" id="UP000585474"/>
    </source>
</evidence>
<organism evidence="1 2">
    <name type="scientific">Actinidia rufa</name>
    <dbReference type="NCBI Taxonomy" id="165716"/>
    <lineage>
        <taxon>Eukaryota</taxon>
        <taxon>Viridiplantae</taxon>
        <taxon>Streptophyta</taxon>
        <taxon>Embryophyta</taxon>
        <taxon>Tracheophyta</taxon>
        <taxon>Spermatophyta</taxon>
        <taxon>Magnoliopsida</taxon>
        <taxon>eudicotyledons</taxon>
        <taxon>Gunneridae</taxon>
        <taxon>Pentapetalae</taxon>
        <taxon>asterids</taxon>
        <taxon>Ericales</taxon>
        <taxon>Actinidiaceae</taxon>
        <taxon>Actinidia</taxon>
    </lineage>
</organism>